<evidence type="ECO:0000256" key="1">
    <source>
        <dbReference type="SAM" id="MobiDB-lite"/>
    </source>
</evidence>
<evidence type="ECO:0008006" key="4">
    <source>
        <dbReference type="Google" id="ProtNLM"/>
    </source>
</evidence>
<name>A0ABS4VML9_9PSEU</name>
<dbReference type="RefSeq" id="WP_210025115.1">
    <property type="nucleotide sequence ID" value="NZ_JAGINU010000001.1"/>
</dbReference>
<comment type="caution">
    <text evidence="2">The sequence shown here is derived from an EMBL/GenBank/DDBJ whole genome shotgun (WGS) entry which is preliminary data.</text>
</comment>
<dbReference type="InterPro" id="IPR017945">
    <property type="entry name" value="DHBP_synth_RibB-like_a/b_dom"/>
</dbReference>
<proteinExistence type="predicted"/>
<dbReference type="SUPFAM" id="SSF55821">
    <property type="entry name" value="YrdC/RibB"/>
    <property type="match status" value="1"/>
</dbReference>
<evidence type="ECO:0000313" key="2">
    <source>
        <dbReference type="EMBL" id="MBP2365174.1"/>
    </source>
</evidence>
<keyword evidence="3" id="KW-1185">Reference proteome</keyword>
<feature type="region of interest" description="Disordered" evidence="1">
    <location>
        <begin position="69"/>
        <end position="93"/>
    </location>
</feature>
<dbReference type="EMBL" id="JAGINU010000001">
    <property type="protein sequence ID" value="MBP2365174.1"/>
    <property type="molecule type" value="Genomic_DNA"/>
</dbReference>
<dbReference type="Gene3D" id="3.90.870.10">
    <property type="entry name" value="DHBP synthase"/>
    <property type="match status" value="1"/>
</dbReference>
<gene>
    <name evidence="2" type="ORF">JOF36_000870</name>
</gene>
<dbReference type="Proteomes" id="UP001519295">
    <property type="component" value="Unassembled WGS sequence"/>
</dbReference>
<protein>
    <recommendedName>
        <fullName evidence="4">3,4-dihydroxy-2-butanone-4-phosphate synthase</fullName>
    </recommendedName>
</protein>
<evidence type="ECO:0000313" key="3">
    <source>
        <dbReference type="Proteomes" id="UP001519295"/>
    </source>
</evidence>
<reference evidence="2 3" key="1">
    <citation type="submission" date="2021-03" db="EMBL/GenBank/DDBJ databases">
        <title>Sequencing the genomes of 1000 actinobacteria strains.</title>
        <authorList>
            <person name="Klenk H.-P."/>
        </authorList>
    </citation>
    <scope>NUCLEOTIDE SEQUENCE [LARGE SCALE GENOMIC DNA]</scope>
    <source>
        <strain evidence="2 3">DSM 45256</strain>
    </source>
</reference>
<organism evidence="2 3">
    <name type="scientific">Pseudonocardia parietis</name>
    <dbReference type="NCBI Taxonomy" id="570936"/>
    <lineage>
        <taxon>Bacteria</taxon>
        <taxon>Bacillati</taxon>
        <taxon>Actinomycetota</taxon>
        <taxon>Actinomycetes</taxon>
        <taxon>Pseudonocardiales</taxon>
        <taxon>Pseudonocardiaceae</taxon>
        <taxon>Pseudonocardia</taxon>
    </lineage>
</organism>
<sequence>MPGANCLDDAARDEVEAALAELRRGRMVLVVDEDRENEGGLIGAGREGRGIAPDPDDISYLTTTRTRMDHQLGGGLPADGPPTAPVTTVEEVS</sequence>
<accession>A0ABS4VML9</accession>